<dbReference type="SUPFAM" id="SSF50129">
    <property type="entry name" value="GroES-like"/>
    <property type="match status" value="1"/>
</dbReference>
<dbReference type="InterPro" id="IPR036291">
    <property type="entry name" value="NAD(P)-bd_dom_sf"/>
</dbReference>
<dbReference type="InterPro" id="IPR002328">
    <property type="entry name" value="ADH_Zn_CS"/>
</dbReference>
<keyword evidence="2 4" id="KW-0862">Zinc</keyword>
<dbReference type="Pfam" id="PF00107">
    <property type="entry name" value="ADH_zinc_N"/>
    <property type="match status" value="1"/>
</dbReference>
<evidence type="ECO:0000313" key="8">
    <source>
        <dbReference type="Proteomes" id="UP000609346"/>
    </source>
</evidence>
<keyword evidence="8" id="KW-1185">Reference proteome</keyword>
<dbReference type="InterPro" id="IPR011032">
    <property type="entry name" value="GroES-like_sf"/>
</dbReference>
<feature type="domain" description="Alcohol dehydrogenase-like N-terminal" evidence="6">
    <location>
        <begin position="23"/>
        <end position="131"/>
    </location>
</feature>
<evidence type="ECO:0000259" key="5">
    <source>
        <dbReference type="Pfam" id="PF00107"/>
    </source>
</evidence>
<evidence type="ECO:0000256" key="2">
    <source>
        <dbReference type="ARBA" id="ARBA00022833"/>
    </source>
</evidence>
<comment type="caution">
    <text evidence="7">The sequence shown here is derived from an EMBL/GenBank/DDBJ whole genome shotgun (WGS) entry which is preliminary data.</text>
</comment>
<dbReference type="EMBL" id="JACXZA010000003">
    <property type="protein sequence ID" value="MBD3919807.1"/>
    <property type="molecule type" value="Genomic_DNA"/>
</dbReference>
<dbReference type="Pfam" id="PF08240">
    <property type="entry name" value="ADH_N"/>
    <property type="match status" value="1"/>
</dbReference>
<evidence type="ECO:0000256" key="1">
    <source>
        <dbReference type="ARBA" id="ARBA00022723"/>
    </source>
</evidence>
<dbReference type="PANTHER" id="PTHR43401">
    <property type="entry name" value="L-THREONINE 3-DEHYDROGENASE"/>
    <property type="match status" value="1"/>
</dbReference>
<dbReference type="SUPFAM" id="SSF51735">
    <property type="entry name" value="NAD(P)-binding Rossmann-fold domains"/>
    <property type="match status" value="1"/>
</dbReference>
<feature type="domain" description="Alcohol dehydrogenase-like C-terminal" evidence="5">
    <location>
        <begin position="170"/>
        <end position="296"/>
    </location>
</feature>
<dbReference type="RefSeq" id="WP_191204091.1">
    <property type="nucleotide sequence ID" value="NZ_JACXZA010000003.1"/>
</dbReference>
<name>A0ABR8MXQ0_9BACL</name>
<dbReference type="Gene3D" id="3.90.180.10">
    <property type="entry name" value="Medium-chain alcohol dehydrogenases, catalytic domain"/>
    <property type="match status" value="1"/>
</dbReference>
<protein>
    <submittedName>
        <fullName evidence="7">Zinc-binding alcohol dehydrogenase family protein</fullName>
    </submittedName>
</protein>
<evidence type="ECO:0000259" key="6">
    <source>
        <dbReference type="Pfam" id="PF08240"/>
    </source>
</evidence>
<dbReference type="InterPro" id="IPR013149">
    <property type="entry name" value="ADH-like_C"/>
</dbReference>
<dbReference type="PANTHER" id="PTHR43401:SF3">
    <property type="entry name" value="L-GALACTONATE-5-DEHYDROGENASE"/>
    <property type="match status" value="1"/>
</dbReference>
<gene>
    <name evidence="7" type="ORF">H8B09_13670</name>
</gene>
<dbReference type="PROSITE" id="PS00059">
    <property type="entry name" value="ADH_ZINC"/>
    <property type="match status" value="1"/>
</dbReference>
<evidence type="ECO:0000256" key="3">
    <source>
        <dbReference type="ARBA" id="ARBA00023002"/>
    </source>
</evidence>
<sequence length="338" mass="35949">MKTIVCLEPNRLIQTETSKPEPGPGEVLLRVARVGICGTDMHAYRGNQPFFVYPRILGHELSGIVESLGEGVENIAVGDQAALIPYVACGSCAACRKGKSNCCTSISVLGVHADGGMREWFVVPAKQLLVVNDLSLDQAAALEPLAIGAHAVRRSGLKQGDTALVIGGGPIGLGVMAFAKSRGARVIAMDIQEEKLAFCRSWAGVDETINALEAPYERLAALTGGDLADVVFDATGSVRSMEGAFQYASHGGAVVYVGLVKADISFHDPDFHKKELTLLGSRNATMEDFAAVVEAVRSGAVEPTGYITHRCGFDELVDRFESWLKPEAGVVKAMVQFE</sequence>
<accession>A0ABR8MXQ0</accession>
<dbReference type="CDD" id="cd08261">
    <property type="entry name" value="Zn_ADH7"/>
    <property type="match status" value="1"/>
</dbReference>
<keyword evidence="1 4" id="KW-0479">Metal-binding</keyword>
<comment type="cofactor">
    <cofactor evidence="4">
        <name>Zn(2+)</name>
        <dbReference type="ChEBI" id="CHEBI:29105"/>
    </cofactor>
</comment>
<dbReference type="Gene3D" id="3.40.50.720">
    <property type="entry name" value="NAD(P)-binding Rossmann-like Domain"/>
    <property type="match status" value="1"/>
</dbReference>
<reference evidence="7 8" key="1">
    <citation type="submission" date="2020-09" db="EMBL/GenBank/DDBJ databases">
        <title>Paenibacillus sp. strain PR3 16S rRNA gene Genome sequencing and assembly.</title>
        <authorList>
            <person name="Kim J."/>
        </authorList>
    </citation>
    <scope>NUCLEOTIDE SEQUENCE [LARGE SCALE GENOMIC DNA]</scope>
    <source>
        <strain evidence="7 8">PR3</strain>
    </source>
</reference>
<dbReference type="InterPro" id="IPR050129">
    <property type="entry name" value="Zn_alcohol_dh"/>
</dbReference>
<keyword evidence="3" id="KW-0560">Oxidoreductase</keyword>
<dbReference type="InterPro" id="IPR013154">
    <property type="entry name" value="ADH-like_N"/>
</dbReference>
<evidence type="ECO:0000313" key="7">
    <source>
        <dbReference type="EMBL" id="MBD3919807.1"/>
    </source>
</evidence>
<dbReference type="Proteomes" id="UP000609346">
    <property type="component" value="Unassembled WGS sequence"/>
</dbReference>
<proteinExistence type="inferred from homology"/>
<comment type="similarity">
    <text evidence="4">Belongs to the zinc-containing alcohol dehydrogenase family.</text>
</comment>
<organism evidence="7 8">
    <name type="scientific">Paenibacillus terricola</name>
    <dbReference type="NCBI Taxonomy" id="2763503"/>
    <lineage>
        <taxon>Bacteria</taxon>
        <taxon>Bacillati</taxon>
        <taxon>Bacillota</taxon>
        <taxon>Bacilli</taxon>
        <taxon>Bacillales</taxon>
        <taxon>Paenibacillaceae</taxon>
        <taxon>Paenibacillus</taxon>
    </lineage>
</organism>
<evidence type="ECO:0000256" key="4">
    <source>
        <dbReference type="RuleBase" id="RU361277"/>
    </source>
</evidence>